<evidence type="ECO:0000256" key="1">
    <source>
        <dbReference type="SAM" id="MobiDB-lite"/>
    </source>
</evidence>
<dbReference type="AlphaFoldDB" id="B9T7K5"/>
<keyword evidence="3" id="KW-1185">Reference proteome</keyword>
<gene>
    <name evidence="2" type="ORF">RCOM_0197570</name>
</gene>
<evidence type="ECO:0000313" key="2">
    <source>
        <dbReference type="EMBL" id="EEF28161.1"/>
    </source>
</evidence>
<dbReference type="InParanoid" id="B9T7K5"/>
<accession>B9T7K5</accession>
<protein>
    <submittedName>
        <fullName evidence="2">Uncharacterized protein</fullName>
    </submittedName>
</protein>
<proteinExistence type="predicted"/>
<reference evidence="3" key="1">
    <citation type="journal article" date="2010" name="Nat. Biotechnol.">
        <title>Draft genome sequence of the oilseed species Ricinus communis.</title>
        <authorList>
            <person name="Chan A.P."/>
            <person name="Crabtree J."/>
            <person name="Zhao Q."/>
            <person name="Lorenzi H."/>
            <person name="Orvis J."/>
            <person name="Puiu D."/>
            <person name="Melake-Berhan A."/>
            <person name="Jones K.M."/>
            <person name="Redman J."/>
            <person name="Chen G."/>
            <person name="Cahoon E.B."/>
            <person name="Gedil M."/>
            <person name="Stanke M."/>
            <person name="Haas B.J."/>
            <person name="Wortman J.R."/>
            <person name="Fraser-Liggett C.M."/>
            <person name="Ravel J."/>
            <person name="Rabinowicz P.D."/>
        </authorList>
    </citation>
    <scope>NUCLEOTIDE SEQUENCE [LARGE SCALE GENOMIC DNA]</scope>
    <source>
        <strain evidence="3">cv. Hale</strain>
    </source>
</reference>
<feature type="region of interest" description="Disordered" evidence="1">
    <location>
        <begin position="46"/>
        <end position="68"/>
    </location>
</feature>
<sequence>MQAKLRQCKVARACTSSNTQADGAAVGSHSSSAENAMCIVAAKEHHEPQGVEEPLSVGDAQPDIEPRGRESAIVLQKWVTFKQK</sequence>
<organism evidence="2 3">
    <name type="scientific">Ricinus communis</name>
    <name type="common">Castor bean</name>
    <dbReference type="NCBI Taxonomy" id="3988"/>
    <lineage>
        <taxon>Eukaryota</taxon>
        <taxon>Viridiplantae</taxon>
        <taxon>Streptophyta</taxon>
        <taxon>Embryophyta</taxon>
        <taxon>Tracheophyta</taxon>
        <taxon>Spermatophyta</taxon>
        <taxon>Magnoliopsida</taxon>
        <taxon>eudicotyledons</taxon>
        <taxon>Gunneridae</taxon>
        <taxon>Pentapetalae</taxon>
        <taxon>rosids</taxon>
        <taxon>fabids</taxon>
        <taxon>Malpighiales</taxon>
        <taxon>Euphorbiaceae</taxon>
        <taxon>Acalyphoideae</taxon>
        <taxon>Acalypheae</taxon>
        <taxon>Ricinus</taxon>
    </lineage>
</organism>
<dbReference type="Proteomes" id="UP000008311">
    <property type="component" value="Unassembled WGS sequence"/>
</dbReference>
<name>B9T7K5_RICCO</name>
<dbReference type="EMBL" id="EQ974766">
    <property type="protein sequence ID" value="EEF28161.1"/>
    <property type="molecule type" value="Genomic_DNA"/>
</dbReference>
<evidence type="ECO:0000313" key="3">
    <source>
        <dbReference type="Proteomes" id="UP000008311"/>
    </source>
</evidence>